<dbReference type="InterPro" id="IPR038695">
    <property type="entry name" value="Saro_0823-like_sf"/>
</dbReference>
<proteinExistence type="predicted"/>
<comment type="caution">
    <text evidence="1">The sequence shown here is derived from an EMBL/GenBank/DDBJ whole genome shotgun (WGS) entry which is preliminary data.</text>
</comment>
<dbReference type="AlphaFoldDB" id="A0A502DUE8"/>
<evidence type="ECO:0000313" key="2">
    <source>
        <dbReference type="Proteomes" id="UP000319212"/>
    </source>
</evidence>
<reference evidence="1 2" key="1">
    <citation type="journal article" date="2019" name="Environ. Microbiol.">
        <title>Species interactions and distinct microbial communities in high Arctic permafrost affected cryosols are associated with the CH4 and CO2 gas fluxes.</title>
        <authorList>
            <person name="Altshuler I."/>
            <person name="Hamel J."/>
            <person name="Turney S."/>
            <person name="Magnuson E."/>
            <person name="Levesque R."/>
            <person name="Greer C."/>
            <person name="Whyte L.G."/>
        </authorList>
    </citation>
    <scope>NUCLEOTIDE SEQUENCE [LARGE SCALE GENOMIC DNA]</scope>
    <source>
        <strain evidence="1 2">S06.C</strain>
    </source>
</reference>
<dbReference type="RefSeq" id="WP_140841010.1">
    <property type="nucleotide sequence ID" value="NZ_RCZI01000002.1"/>
</dbReference>
<name>A0A502DUE8_9BURK</name>
<dbReference type="EMBL" id="RCZI01000002">
    <property type="protein sequence ID" value="TPG28963.1"/>
    <property type="molecule type" value="Genomic_DNA"/>
</dbReference>
<dbReference type="Gene3D" id="2.60.120.1140">
    <property type="entry name" value="Protein of unknown function DUF192"/>
    <property type="match status" value="1"/>
</dbReference>
<dbReference type="InterPro" id="IPR003795">
    <property type="entry name" value="DUF192"/>
</dbReference>
<organism evidence="1 2">
    <name type="scientific">Variovorax guangxiensis</name>
    <dbReference type="NCBI Taxonomy" id="1775474"/>
    <lineage>
        <taxon>Bacteria</taxon>
        <taxon>Pseudomonadati</taxon>
        <taxon>Pseudomonadota</taxon>
        <taxon>Betaproteobacteria</taxon>
        <taxon>Burkholderiales</taxon>
        <taxon>Comamonadaceae</taxon>
        <taxon>Variovorax</taxon>
    </lineage>
</organism>
<dbReference type="Pfam" id="PF02643">
    <property type="entry name" value="DUF192"/>
    <property type="match status" value="1"/>
</dbReference>
<dbReference type="Proteomes" id="UP000319212">
    <property type="component" value="Unassembled WGS sequence"/>
</dbReference>
<protein>
    <submittedName>
        <fullName evidence="1">DUF192 domain-containing protein</fullName>
    </submittedName>
</protein>
<sequence length="126" mass="13539">MTSLRIDALPSVDLDCNGRRLGVALYLAETFGARLRGLLGQPPLPHGVGLGIQPCSSVHGAGMRFALEVWFLDRSGLVLGIRALAPWRVIVHRGARSVIEWAPGEAQRLGVAVGDRLLQLPRRSAA</sequence>
<evidence type="ECO:0000313" key="1">
    <source>
        <dbReference type="EMBL" id="TPG28963.1"/>
    </source>
</evidence>
<accession>A0A502DUE8</accession>
<dbReference type="OrthoDB" id="9813379at2"/>
<gene>
    <name evidence="1" type="ORF">EAH82_09310</name>
</gene>